<evidence type="ECO:0000256" key="1">
    <source>
        <dbReference type="SAM" id="MobiDB-lite"/>
    </source>
</evidence>
<feature type="compositionally biased region" description="Polar residues" evidence="1">
    <location>
        <begin position="85"/>
        <end position="96"/>
    </location>
</feature>
<reference evidence="3" key="1">
    <citation type="journal article" date="2017" name="Cell">
        <title>Insights into land plant evolution garnered from the Marchantia polymorpha genome.</title>
        <authorList>
            <person name="Bowman J.L."/>
            <person name="Kohchi T."/>
            <person name="Yamato K.T."/>
            <person name="Jenkins J."/>
            <person name="Shu S."/>
            <person name="Ishizaki K."/>
            <person name="Yamaoka S."/>
            <person name="Nishihama R."/>
            <person name="Nakamura Y."/>
            <person name="Berger F."/>
            <person name="Adam C."/>
            <person name="Aki S.S."/>
            <person name="Althoff F."/>
            <person name="Araki T."/>
            <person name="Arteaga-Vazquez M.A."/>
            <person name="Balasubrmanian S."/>
            <person name="Barry K."/>
            <person name="Bauer D."/>
            <person name="Boehm C.R."/>
            <person name="Briginshaw L."/>
            <person name="Caballero-Perez J."/>
            <person name="Catarino B."/>
            <person name="Chen F."/>
            <person name="Chiyoda S."/>
            <person name="Chovatia M."/>
            <person name="Davies K.M."/>
            <person name="Delmans M."/>
            <person name="Demura T."/>
            <person name="Dierschke T."/>
            <person name="Dolan L."/>
            <person name="Dorantes-Acosta A.E."/>
            <person name="Eklund D.M."/>
            <person name="Florent S.N."/>
            <person name="Flores-Sandoval E."/>
            <person name="Fujiyama A."/>
            <person name="Fukuzawa H."/>
            <person name="Galik B."/>
            <person name="Grimanelli D."/>
            <person name="Grimwood J."/>
            <person name="Grossniklaus U."/>
            <person name="Hamada T."/>
            <person name="Haseloff J."/>
            <person name="Hetherington A.J."/>
            <person name="Higo A."/>
            <person name="Hirakawa Y."/>
            <person name="Hundley H.N."/>
            <person name="Ikeda Y."/>
            <person name="Inoue K."/>
            <person name="Inoue S.I."/>
            <person name="Ishida S."/>
            <person name="Jia Q."/>
            <person name="Kakita M."/>
            <person name="Kanazawa T."/>
            <person name="Kawai Y."/>
            <person name="Kawashima T."/>
            <person name="Kennedy M."/>
            <person name="Kinose K."/>
            <person name="Kinoshita T."/>
            <person name="Kohara Y."/>
            <person name="Koide E."/>
            <person name="Komatsu K."/>
            <person name="Kopischke S."/>
            <person name="Kubo M."/>
            <person name="Kyozuka J."/>
            <person name="Lagercrantz U."/>
            <person name="Lin S.S."/>
            <person name="Lindquist E."/>
            <person name="Lipzen A.M."/>
            <person name="Lu C.W."/>
            <person name="De Luna E."/>
            <person name="Martienssen R.A."/>
            <person name="Minamino N."/>
            <person name="Mizutani M."/>
            <person name="Mizutani M."/>
            <person name="Mochizuki N."/>
            <person name="Monte I."/>
            <person name="Mosher R."/>
            <person name="Nagasaki H."/>
            <person name="Nakagami H."/>
            <person name="Naramoto S."/>
            <person name="Nishitani K."/>
            <person name="Ohtani M."/>
            <person name="Okamoto T."/>
            <person name="Okumura M."/>
            <person name="Phillips J."/>
            <person name="Pollak B."/>
            <person name="Reinders A."/>
            <person name="Rovekamp M."/>
            <person name="Sano R."/>
            <person name="Sawa S."/>
            <person name="Schmid M.W."/>
            <person name="Shirakawa M."/>
            <person name="Solano R."/>
            <person name="Spunde A."/>
            <person name="Suetsugu N."/>
            <person name="Sugano S."/>
            <person name="Sugiyama A."/>
            <person name="Sun R."/>
            <person name="Suzuki Y."/>
            <person name="Takenaka M."/>
            <person name="Takezawa D."/>
            <person name="Tomogane H."/>
            <person name="Tsuzuki M."/>
            <person name="Ueda T."/>
            <person name="Umeda M."/>
            <person name="Ward J.M."/>
            <person name="Watanabe Y."/>
            <person name="Yazaki K."/>
            <person name="Yokoyama R."/>
            <person name="Yoshitake Y."/>
            <person name="Yotsui I."/>
            <person name="Zachgo S."/>
            <person name="Schmutz J."/>
        </authorList>
    </citation>
    <scope>NUCLEOTIDE SEQUENCE [LARGE SCALE GENOMIC DNA]</scope>
    <source>
        <strain evidence="3">Tak-1</strain>
    </source>
</reference>
<sequence>MEGSGLRESKSGYRRISAFGGSVTQSRSRGKRSRNEIMRGHTIGLSGEIGPLPPDAFNSIAMIAAAAEAAAPAPVPSGGGSTPALIQTISSRLATS</sequence>
<organism evidence="2 3">
    <name type="scientific">Marchantia polymorpha</name>
    <name type="common">Common liverwort</name>
    <name type="synonym">Marchantia aquatica</name>
    <dbReference type="NCBI Taxonomy" id="3197"/>
    <lineage>
        <taxon>Eukaryota</taxon>
        <taxon>Viridiplantae</taxon>
        <taxon>Streptophyta</taxon>
        <taxon>Embryophyta</taxon>
        <taxon>Marchantiophyta</taxon>
        <taxon>Marchantiopsida</taxon>
        <taxon>Marchantiidae</taxon>
        <taxon>Marchantiales</taxon>
        <taxon>Marchantiaceae</taxon>
        <taxon>Marchantia</taxon>
    </lineage>
</organism>
<protein>
    <submittedName>
        <fullName evidence="2">Uncharacterized protein</fullName>
    </submittedName>
</protein>
<feature type="region of interest" description="Disordered" evidence="1">
    <location>
        <begin position="1"/>
        <end position="36"/>
    </location>
</feature>
<feature type="compositionally biased region" description="Basic and acidic residues" evidence="1">
    <location>
        <begin position="1"/>
        <end position="11"/>
    </location>
</feature>
<proteinExistence type="predicted"/>
<dbReference type="Gramene" id="Mp6g16210.1">
    <property type="protein sequence ID" value="Mp6g16210.1.cds1"/>
    <property type="gene ID" value="Mp6g16210"/>
</dbReference>
<dbReference type="Proteomes" id="UP000244005">
    <property type="component" value="Unassembled WGS sequence"/>
</dbReference>
<dbReference type="EMBL" id="KZ772728">
    <property type="protein sequence ID" value="PTQ37688.1"/>
    <property type="molecule type" value="Genomic_DNA"/>
</dbReference>
<dbReference type="AlphaFoldDB" id="A0A2R6WV14"/>
<keyword evidence="3" id="KW-1185">Reference proteome</keyword>
<name>A0A2R6WV14_MARPO</name>
<evidence type="ECO:0000313" key="3">
    <source>
        <dbReference type="Proteomes" id="UP000244005"/>
    </source>
</evidence>
<evidence type="ECO:0000313" key="2">
    <source>
        <dbReference type="EMBL" id="PTQ37688.1"/>
    </source>
</evidence>
<feature type="region of interest" description="Disordered" evidence="1">
    <location>
        <begin position="71"/>
        <end position="96"/>
    </location>
</feature>
<gene>
    <name evidence="2" type="ORF">MARPO_0056s0131</name>
</gene>
<accession>A0A2R6WV14</accession>